<dbReference type="EMBL" id="JAOPHQ010004018">
    <property type="protein sequence ID" value="KAK0140772.1"/>
    <property type="molecule type" value="Genomic_DNA"/>
</dbReference>
<dbReference type="Proteomes" id="UP001174136">
    <property type="component" value="Unassembled WGS sequence"/>
</dbReference>
<dbReference type="CDD" id="cd09951">
    <property type="entry name" value="HERV-Rb-like_HR1-HR2"/>
    <property type="match status" value="1"/>
</dbReference>
<accession>A0AA47MI70</accession>
<feature type="compositionally biased region" description="Basic residues" evidence="3">
    <location>
        <begin position="205"/>
        <end position="214"/>
    </location>
</feature>
<dbReference type="InterPro" id="IPR001452">
    <property type="entry name" value="SH3_domain"/>
</dbReference>
<dbReference type="Pfam" id="PF14604">
    <property type="entry name" value="SH3_9"/>
    <property type="match status" value="1"/>
</dbReference>
<dbReference type="Gene3D" id="4.10.60.10">
    <property type="entry name" value="Zinc finger, CCHC-type"/>
    <property type="match status" value="1"/>
</dbReference>
<evidence type="ECO:0000256" key="1">
    <source>
        <dbReference type="ARBA" id="ARBA00022443"/>
    </source>
</evidence>
<feature type="region of interest" description="Disordered" evidence="3">
    <location>
        <begin position="205"/>
        <end position="356"/>
    </location>
</feature>
<feature type="region of interest" description="Disordered" evidence="3">
    <location>
        <begin position="67"/>
        <end position="100"/>
    </location>
</feature>
<feature type="compositionally biased region" description="Basic residues" evidence="3">
    <location>
        <begin position="312"/>
        <end position="323"/>
    </location>
</feature>
<keyword evidence="4" id="KW-1133">Transmembrane helix</keyword>
<organism evidence="6 7">
    <name type="scientific">Merluccius polli</name>
    <name type="common">Benguela hake</name>
    <name type="synonym">Merluccius cadenati</name>
    <dbReference type="NCBI Taxonomy" id="89951"/>
    <lineage>
        <taxon>Eukaryota</taxon>
        <taxon>Metazoa</taxon>
        <taxon>Chordata</taxon>
        <taxon>Craniata</taxon>
        <taxon>Vertebrata</taxon>
        <taxon>Euteleostomi</taxon>
        <taxon>Actinopterygii</taxon>
        <taxon>Neopterygii</taxon>
        <taxon>Teleostei</taxon>
        <taxon>Neoteleostei</taxon>
        <taxon>Acanthomorphata</taxon>
        <taxon>Zeiogadaria</taxon>
        <taxon>Gadariae</taxon>
        <taxon>Gadiformes</taxon>
        <taxon>Gadoidei</taxon>
        <taxon>Merlucciidae</taxon>
        <taxon>Merluccius</taxon>
    </lineage>
</organism>
<dbReference type="Gene3D" id="1.10.287.210">
    <property type="match status" value="1"/>
</dbReference>
<dbReference type="SMART" id="SM00326">
    <property type="entry name" value="SH3"/>
    <property type="match status" value="1"/>
</dbReference>
<evidence type="ECO:0000256" key="4">
    <source>
        <dbReference type="SAM" id="Phobius"/>
    </source>
</evidence>
<feature type="region of interest" description="Disordered" evidence="3">
    <location>
        <begin position="717"/>
        <end position="868"/>
    </location>
</feature>
<feature type="compositionally biased region" description="Polar residues" evidence="3">
    <location>
        <begin position="330"/>
        <end position="343"/>
    </location>
</feature>
<protein>
    <submittedName>
        <fullName evidence="6">Endogenous retrovirus group V member 2 Env polyprotein</fullName>
    </submittedName>
</protein>
<proteinExistence type="predicted"/>
<evidence type="ECO:0000259" key="5">
    <source>
        <dbReference type="PROSITE" id="PS50002"/>
    </source>
</evidence>
<name>A0AA47MI70_MERPO</name>
<dbReference type="SUPFAM" id="SSF50044">
    <property type="entry name" value="SH3-domain"/>
    <property type="match status" value="1"/>
</dbReference>
<feature type="compositionally biased region" description="Low complexity" evidence="3">
    <location>
        <begin position="442"/>
        <end position="451"/>
    </location>
</feature>
<evidence type="ECO:0000256" key="2">
    <source>
        <dbReference type="PROSITE-ProRule" id="PRU00192"/>
    </source>
</evidence>
<evidence type="ECO:0000313" key="7">
    <source>
        <dbReference type="Proteomes" id="UP001174136"/>
    </source>
</evidence>
<dbReference type="PANTHER" id="PTHR10424">
    <property type="entry name" value="VIRAL ENVELOPE PROTEIN"/>
    <property type="match status" value="1"/>
</dbReference>
<dbReference type="Gene3D" id="2.30.30.40">
    <property type="entry name" value="SH3 Domains"/>
    <property type="match status" value="1"/>
</dbReference>
<feature type="compositionally biased region" description="Low complexity" evidence="3">
    <location>
        <begin position="718"/>
        <end position="839"/>
    </location>
</feature>
<dbReference type="PANTHER" id="PTHR10424:SF80">
    <property type="entry name" value="ENVELOPE GLYCOPROTEIN"/>
    <property type="match status" value="1"/>
</dbReference>
<comment type="caution">
    <text evidence="6">The sequence shown here is derived from an EMBL/GenBank/DDBJ whole genome shotgun (WGS) entry which is preliminary data.</text>
</comment>
<dbReference type="AlphaFoldDB" id="A0AA47MI70"/>
<dbReference type="SUPFAM" id="SSF58069">
    <property type="entry name" value="Virus ectodomain"/>
    <property type="match status" value="1"/>
</dbReference>
<sequence>MHVFGGPWWLRGPKQPLSWLIGRAGSDGETGVRLVTPDVIFNNNGRTDTTLGACAGDATNLSPLSLVPQLKDSQPPTTQAPTPAAPPDPDQTPTKTPLLDLPPPPYLTHPPDVIHDSHPNLYPSLTDTPTQYNHDFPPLPQTKIPLPQTETTLPPTMTPHPHMTTLQAPVLNIPECNLQPGSSVSVTWDNTYDDDLALEQEWRVKSKGKAHRAPAKPQPPPGARRKGICGPMGAILPRKQNPGVPPKTEKTSTYRDARQKKPDDISTTGDSSPSSSSYSSSSEVPAPERVMTQHEDQGPDDGEDEAPGGTISRRRRRAKKIKHRDASPIQRPQTSTPRASTHTTKPDVKRRLSTAPPEFDVTVSKTTIYKALYGYTSQQPHELSLHKDDILQVKEPAEREDGWIFGCKDGQTGWVPDACVEEGDVIHHRTPPLLTPQREGVTTRGQATRGRQTAGENYMAPLMDQDQGRPPVYNPWSHRDMKALYSSLPSLHEGANKWIRALEDGCSGDNLGMGDIRAILNKAATVPVAQDIEQAAGTTSLPDCNPFDPHRERYWDALRDAFPNTNAGDCVTGLQRNTGETGHAYIARARTLWADGFGRTPDPGTSDETMLRSAILRGLPDSCQARLKEVSGLARRCPKDWNGKVCHAIEREQEKELHEAQEEREMRRRLLKIQLHEATKRFNDDNKVEKEKIKATSILPVSAPLVATQQELQPQKNYNQGSTQQQPPQQNYNQGFNQQQQQPSQNYNQGFNQQQQQPSQNYNQGYDQQQQQPSQNYNQGFNQQQQPPQQNYNQGFNQQQQQPSQNYNQGFNQQQQPSQNYNQGYDQQQYYNNDQGYQGPSRRGWFNGRPRGGRRGRGGPRPTSQTRGCFRCHAPDHWVEHCPLNAYDQQQPQRRRQAGPNRILLVFHSSWYATGIPRGVPDEYKLADQIGAGFENIPILSGLFPITPNKNVDRINYIHYNVQRLANLTRDAVEGISTQLAATSLMALQNRVALDMLLAEKGGVCAMFGDQCCTFIPNNTAPDGSVTKALNGLRALSTELKEASGLDNPLEAWMQGLFGRWKALVMAVLTSLACFLAILITCGCCCIPCAPLIATTLSKENAPKDYEHQMVSLLVEPSHDDDDYLRDVTLTIY</sequence>
<dbReference type="PROSITE" id="PS50002">
    <property type="entry name" value="SH3"/>
    <property type="match status" value="1"/>
</dbReference>
<evidence type="ECO:0000256" key="3">
    <source>
        <dbReference type="SAM" id="MobiDB-lite"/>
    </source>
</evidence>
<keyword evidence="4" id="KW-0812">Transmembrane</keyword>
<feature type="domain" description="SH3" evidence="5">
    <location>
        <begin position="364"/>
        <end position="425"/>
    </location>
</feature>
<dbReference type="InterPro" id="IPR036028">
    <property type="entry name" value="SH3-like_dom_sf"/>
</dbReference>
<gene>
    <name evidence="6" type="primary">ERVV-2_7</name>
    <name evidence="6" type="ORF">N1851_022233</name>
</gene>
<reference evidence="6" key="1">
    <citation type="journal article" date="2023" name="Front. Mar. Sci.">
        <title>A new Merluccius polli reference genome to investigate the effects of global change in West African waters.</title>
        <authorList>
            <person name="Mateo J.L."/>
            <person name="Blanco-Fernandez C."/>
            <person name="Garcia-Vazquez E."/>
            <person name="Machado-Schiaffino G."/>
        </authorList>
    </citation>
    <scope>NUCLEOTIDE SEQUENCE</scope>
    <source>
        <strain evidence="6">C29</strain>
        <tissue evidence="6">Fin</tissue>
    </source>
</reference>
<feature type="region of interest" description="Disordered" evidence="3">
    <location>
        <begin position="430"/>
        <end position="451"/>
    </location>
</feature>
<dbReference type="CDD" id="cd00174">
    <property type="entry name" value="SH3"/>
    <property type="match status" value="1"/>
</dbReference>
<feature type="compositionally biased region" description="Low complexity" evidence="3">
    <location>
        <begin position="271"/>
        <end position="282"/>
    </location>
</feature>
<feature type="compositionally biased region" description="Basic and acidic residues" evidence="3">
    <location>
        <begin position="247"/>
        <end position="264"/>
    </location>
</feature>
<evidence type="ECO:0000313" key="6">
    <source>
        <dbReference type="EMBL" id="KAK0140772.1"/>
    </source>
</evidence>
<keyword evidence="4" id="KW-0472">Membrane</keyword>
<dbReference type="InterPro" id="IPR018154">
    <property type="entry name" value="TLV/ENV_coat_polyprotein"/>
</dbReference>
<keyword evidence="1 2" id="KW-0728">SH3 domain</keyword>
<dbReference type="Pfam" id="PF00429">
    <property type="entry name" value="TLV_coat"/>
    <property type="match status" value="1"/>
</dbReference>
<keyword evidence="7" id="KW-1185">Reference proteome</keyword>
<feature type="transmembrane region" description="Helical" evidence="4">
    <location>
        <begin position="1064"/>
        <end position="1094"/>
    </location>
</feature>